<dbReference type="AlphaFoldDB" id="A0AAD5RC09"/>
<protein>
    <submittedName>
        <fullName evidence="2">Uncharacterized protein</fullName>
    </submittedName>
</protein>
<feature type="transmembrane region" description="Helical" evidence="1">
    <location>
        <begin position="55"/>
        <end position="81"/>
    </location>
</feature>
<dbReference type="Proteomes" id="UP001196413">
    <property type="component" value="Unassembled WGS sequence"/>
</dbReference>
<keyword evidence="1" id="KW-1133">Transmembrane helix</keyword>
<evidence type="ECO:0000256" key="1">
    <source>
        <dbReference type="SAM" id="Phobius"/>
    </source>
</evidence>
<accession>A0AAD5RC09</accession>
<feature type="transmembrane region" description="Helical" evidence="1">
    <location>
        <begin position="20"/>
        <end position="43"/>
    </location>
</feature>
<keyword evidence="1" id="KW-0812">Transmembrane</keyword>
<comment type="caution">
    <text evidence="2">The sequence shown here is derived from an EMBL/GenBank/DDBJ whole genome shotgun (WGS) entry which is preliminary data.</text>
</comment>
<sequence>MPAAAFFVNWNHSGDDLLPVILVVFNLLPVPIFLAITSVTIILNFGIALVMQMMAVVLCLAWLVPCMILCSVTALCFWQAIHFTRFMTGILIDRRIGMTMSPHKLY</sequence>
<gene>
    <name evidence="2" type="ORF">KIN20_036031</name>
</gene>
<keyword evidence="3" id="KW-1185">Reference proteome</keyword>
<name>A0AAD5RC09_PARTN</name>
<keyword evidence="1" id="KW-0472">Membrane</keyword>
<organism evidence="2 3">
    <name type="scientific">Parelaphostrongylus tenuis</name>
    <name type="common">Meningeal worm</name>
    <dbReference type="NCBI Taxonomy" id="148309"/>
    <lineage>
        <taxon>Eukaryota</taxon>
        <taxon>Metazoa</taxon>
        <taxon>Ecdysozoa</taxon>
        <taxon>Nematoda</taxon>
        <taxon>Chromadorea</taxon>
        <taxon>Rhabditida</taxon>
        <taxon>Rhabditina</taxon>
        <taxon>Rhabditomorpha</taxon>
        <taxon>Strongyloidea</taxon>
        <taxon>Metastrongylidae</taxon>
        <taxon>Parelaphostrongylus</taxon>
    </lineage>
</organism>
<evidence type="ECO:0000313" key="2">
    <source>
        <dbReference type="EMBL" id="KAJ1373585.1"/>
    </source>
</evidence>
<reference evidence="2" key="1">
    <citation type="submission" date="2021-06" db="EMBL/GenBank/DDBJ databases">
        <title>Parelaphostrongylus tenuis whole genome reference sequence.</title>
        <authorList>
            <person name="Garwood T.J."/>
            <person name="Larsen P.A."/>
            <person name="Fountain-Jones N.M."/>
            <person name="Garbe J.R."/>
            <person name="Macchietto M.G."/>
            <person name="Kania S.A."/>
            <person name="Gerhold R.W."/>
            <person name="Richards J.E."/>
            <person name="Wolf T.M."/>
        </authorList>
    </citation>
    <scope>NUCLEOTIDE SEQUENCE</scope>
    <source>
        <strain evidence="2">MNPRO001-30</strain>
        <tissue evidence="2">Meninges</tissue>
    </source>
</reference>
<evidence type="ECO:0000313" key="3">
    <source>
        <dbReference type="Proteomes" id="UP001196413"/>
    </source>
</evidence>
<proteinExistence type="predicted"/>
<dbReference type="EMBL" id="JAHQIW010007315">
    <property type="protein sequence ID" value="KAJ1373585.1"/>
    <property type="molecule type" value="Genomic_DNA"/>
</dbReference>